<dbReference type="PRINTS" id="PR00119">
    <property type="entry name" value="CATATPASE"/>
</dbReference>
<dbReference type="SUPFAM" id="SSF56784">
    <property type="entry name" value="HAD-like"/>
    <property type="match status" value="1"/>
</dbReference>
<keyword evidence="15 16" id="KW-0472">Membrane</keyword>
<evidence type="ECO:0000256" key="8">
    <source>
        <dbReference type="ARBA" id="ARBA00022741"/>
    </source>
</evidence>
<dbReference type="GO" id="GO:0005886">
    <property type="term" value="C:plasma membrane"/>
    <property type="evidence" value="ECO:0007669"/>
    <property type="project" value="UniProtKB-SubCell"/>
</dbReference>
<feature type="binding site" evidence="16">
    <location>
        <position position="549"/>
    </location>
    <ligand>
        <name>Mg(2+)</name>
        <dbReference type="ChEBI" id="CHEBI:18420"/>
    </ligand>
</feature>
<feature type="compositionally biased region" description="Basic and acidic residues" evidence="17">
    <location>
        <begin position="1"/>
        <end position="11"/>
    </location>
</feature>
<dbReference type="SUPFAM" id="SSF81665">
    <property type="entry name" value="Calcium ATPase, transmembrane domain M"/>
    <property type="match status" value="1"/>
</dbReference>
<evidence type="ECO:0000259" key="18">
    <source>
        <dbReference type="Pfam" id="PF00122"/>
    </source>
</evidence>
<comment type="catalytic activity">
    <reaction evidence="16">
        <text>K(+)(out) + ATP + H2O = K(+)(in) + ADP + phosphate + H(+)</text>
        <dbReference type="Rhea" id="RHEA:16777"/>
        <dbReference type="ChEBI" id="CHEBI:15377"/>
        <dbReference type="ChEBI" id="CHEBI:15378"/>
        <dbReference type="ChEBI" id="CHEBI:29103"/>
        <dbReference type="ChEBI" id="CHEBI:30616"/>
        <dbReference type="ChEBI" id="CHEBI:43474"/>
        <dbReference type="ChEBI" id="CHEBI:456216"/>
        <dbReference type="EC" id="7.2.2.6"/>
    </reaction>
</comment>
<feature type="transmembrane region" description="Helical" evidence="16">
    <location>
        <begin position="89"/>
        <end position="108"/>
    </location>
</feature>
<dbReference type="GO" id="GO:0008556">
    <property type="term" value="F:P-type potassium transmembrane transporter activity"/>
    <property type="evidence" value="ECO:0007669"/>
    <property type="project" value="UniProtKB-UniRule"/>
</dbReference>
<evidence type="ECO:0000256" key="2">
    <source>
        <dbReference type="ARBA" id="ARBA00022448"/>
    </source>
</evidence>
<dbReference type="PROSITE" id="PS00154">
    <property type="entry name" value="ATPASE_E1_E2"/>
    <property type="match status" value="1"/>
</dbReference>
<keyword evidence="10 16" id="KW-0460">Magnesium</keyword>
<feature type="transmembrane region" description="Helical" evidence="16">
    <location>
        <begin position="241"/>
        <end position="262"/>
    </location>
</feature>
<dbReference type="EMBL" id="CP108253">
    <property type="protein sequence ID" value="WTU43805.1"/>
    <property type="molecule type" value="Genomic_DNA"/>
</dbReference>
<dbReference type="FunFam" id="3.40.1110.10:FF:000007">
    <property type="entry name" value="Potassium-transporting ATPase ATP-binding subunit"/>
    <property type="match status" value="1"/>
</dbReference>
<keyword evidence="7 16" id="KW-0479">Metal-binding</keyword>
<sequence>MTTNLKSEEPRSMSTATPTRAPHSDVPTGHKDQGKVGGGLFDAKQLLKSFPDAVKKLSPKTMVKSPVMFVVEIGSVLTTVLAIKDPGDWFGWAIAGWLWLTTIFANLAEAVAEGRGKAQADTLRKAKTDTIARRLNGSVEEQVPGTELRIGDLVVCEAGDIIPGDGDVIEGVASVDESAITGESAPVIRESGGDRSAVTGGTKVLSDRVVIKITTKPGETFIDRMINLVEGAARQKTPNEVALNILLASLTIVFLLAVVTLQPFAKYAGAEQSMIVLAALLVCLIPTTIGALLSAIGIAGMDRLVQRNVLAMSGRAVEAAGDVSTLLLDKTGTITLGNRQASEFVPVKGTTEAEVADAAQLSSLSDETPEGRSIVVLAKEKYGLRERHQGELVGAEWIAFTAQTRMSGVDVDGRKIRKGAAGSVITWVKEQGGRVAEDADTLSNKISEAGGTPLLVAVEDDKGPRILGVIHLKDVVKEGMRERFEELRRMGIKTVMITGDNPLTAKAIAEEAGVDDFLAEATPEDKMALIKREQAGGKLVAMTGDGTNDAPALAQADVGVAMNTGTSAAKEAGNMVDLDSNPTKLIEIVEIGKQLLITRGALTTFSIANDVAKYFAIIPAMFAVVYPGLDKLNIMSLHSPESAILSAVIFNALIIIALVPLALKGVQYKPTSADKMLRRNLGIYGLGGLIAPFIGIKLIDLIISLIPGIG</sequence>
<feature type="transmembrane region" description="Helical" evidence="16">
    <location>
        <begin position="683"/>
        <end position="706"/>
    </location>
</feature>
<accession>A0AAU2H973</accession>
<feature type="binding site" evidence="16">
    <location>
        <position position="370"/>
    </location>
    <ligand>
        <name>ATP</name>
        <dbReference type="ChEBI" id="CHEBI:30616"/>
    </ligand>
</feature>
<dbReference type="Gene3D" id="3.40.1110.10">
    <property type="entry name" value="Calcium-transporting ATPase, cytoplasmic domain N"/>
    <property type="match status" value="1"/>
</dbReference>
<keyword evidence="9 16" id="KW-0067">ATP-binding</keyword>
<evidence type="ECO:0000256" key="16">
    <source>
        <dbReference type="HAMAP-Rule" id="MF_00285"/>
    </source>
</evidence>
<dbReference type="InterPro" id="IPR044492">
    <property type="entry name" value="P_typ_ATPase_HD_dom"/>
</dbReference>
<dbReference type="InterPro" id="IPR018303">
    <property type="entry name" value="ATPase_P-typ_P_site"/>
</dbReference>
<dbReference type="NCBIfam" id="TIGR01494">
    <property type="entry name" value="ATPase_P-type"/>
    <property type="match status" value="2"/>
</dbReference>
<evidence type="ECO:0000313" key="19">
    <source>
        <dbReference type="EMBL" id="WTU43805.1"/>
    </source>
</evidence>
<keyword evidence="6 16" id="KW-0812">Transmembrane</keyword>
<dbReference type="CDD" id="cd02078">
    <property type="entry name" value="P-type_ATPase_K"/>
    <property type="match status" value="1"/>
</dbReference>
<dbReference type="Gene3D" id="3.40.50.1000">
    <property type="entry name" value="HAD superfamily/HAD-like"/>
    <property type="match status" value="1"/>
</dbReference>
<evidence type="ECO:0000256" key="7">
    <source>
        <dbReference type="ARBA" id="ARBA00022723"/>
    </source>
</evidence>
<evidence type="ECO:0000256" key="11">
    <source>
        <dbReference type="ARBA" id="ARBA00022958"/>
    </source>
</evidence>
<dbReference type="Pfam" id="PF00702">
    <property type="entry name" value="Hydrolase"/>
    <property type="match status" value="1"/>
</dbReference>
<feature type="transmembrane region" description="Helical" evidence="16">
    <location>
        <begin position="644"/>
        <end position="663"/>
    </location>
</feature>
<evidence type="ECO:0000256" key="17">
    <source>
        <dbReference type="SAM" id="MobiDB-lite"/>
    </source>
</evidence>
<dbReference type="GO" id="GO:0000287">
    <property type="term" value="F:magnesium ion binding"/>
    <property type="evidence" value="ECO:0007669"/>
    <property type="project" value="UniProtKB-UniRule"/>
</dbReference>
<dbReference type="SFLD" id="SFLDG00002">
    <property type="entry name" value="C1.7:_P-type_atpase_like"/>
    <property type="match status" value="1"/>
</dbReference>
<keyword evidence="8 16" id="KW-0547">Nucleotide-binding</keyword>
<comment type="function">
    <text evidence="16">Part of the high-affinity ATP-driven potassium transport (or Kdp) system, which catalyzes the hydrolysis of ATP coupled with the electrogenic transport of potassium into the cytoplasm. This subunit is responsible for energy coupling to the transport system and for the release of the potassium ions to the cytoplasm.</text>
</comment>
<evidence type="ECO:0000256" key="13">
    <source>
        <dbReference type="ARBA" id="ARBA00022989"/>
    </source>
</evidence>
<dbReference type="AlphaFoldDB" id="A0AAU2H973"/>
<keyword evidence="12 16" id="KW-1278">Translocase</keyword>
<keyword evidence="5 16" id="KW-0597">Phosphoprotein</keyword>
<proteinExistence type="inferred from homology"/>
<comment type="subunit">
    <text evidence="16">The system is composed of three essential subunits: KdpA, KdpB and KdpC.</text>
</comment>
<organism evidence="19">
    <name type="scientific">Streptomyces sp. NBC_00060</name>
    <dbReference type="NCBI Taxonomy" id="2975636"/>
    <lineage>
        <taxon>Bacteria</taxon>
        <taxon>Bacillati</taxon>
        <taxon>Actinomycetota</taxon>
        <taxon>Actinomycetes</taxon>
        <taxon>Kitasatosporales</taxon>
        <taxon>Streptomycetaceae</taxon>
        <taxon>Streptomyces</taxon>
    </lineage>
</organism>
<feature type="binding site" evidence="16">
    <location>
        <begin position="400"/>
        <end position="407"/>
    </location>
    <ligand>
        <name>ATP</name>
        <dbReference type="ChEBI" id="CHEBI:30616"/>
    </ligand>
</feature>
<keyword evidence="13 16" id="KW-1133">Transmembrane helix</keyword>
<dbReference type="GO" id="GO:0005524">
    <property type="term" value="F:ATP binding"/>
    <property type="evidence" value="ECO:0007669"/>
    <property type="project" value="UniProtKB-UniRule"/>
</dbReference>
<dbReference type="FunFam" id="2.70.150.10:FF:000033">
    <property type="entry name" value="Potassium-transporting ATPase ATP-binding subunit"/>
    <property type="match status" value="1"/>
</dbReference>
<keyword evidence="4 16" id="KW-0633">Potassium transport</keyword>
<comment type="similarity">
    <text evidence="16">Belongs to the cation transport ATPase (P-type) (TC 3.A.3) family. Type IA subfamily.</text>
</comment>
<dbReference type="SUPFAM" id="SSF81653">
    <property type="entry name" value="Calcium ATPase, transduction domain A"/>
    <property type="match status" value="1"/>
</dbReference>
<evidence type="ECO:0000256" key="14">
    <source>
        <dbReference type="ARBA" id="ARBA00023065"/>
    </source>
</evidence>
<keyword evidence="2 16" id="KW-0813">Transport</keyword>
<feature type="transmembrane region" description="Helical" evidence="16">
    <location>
        <begin position="274"/>
        <end position="298"/>
    </location>
</feature>
<dbReference type="InterPro" id="IPR001757">
    <property type="entry name" value="P_typ_ATPase"/>
</dbReference>
<dbReference type="Pfam" id="PF00122">
    <property type="entry name" value="E1-E2_ATPase"/>
    <property type="match status" value="1"/>
</dbReference>
<evidence type="ECO:0000256" key="3">
    <source>
        <dbReference type="ARBA" id="ARBA00022475"/>
    </source>
</evidence>
<dbReference type="SFLD" id="SFLDS00003">
    <property type="entry name" value="Haloacid_Dehalogenase"/>
    <property type="match status" value="1"/>
</dbReference>
<feature type="region of interest" description="Disordered" evidence="17">
    <location>
        <begin position="1"/>
        <end position="34"/>
    </location>
</feature>
<evidence type="ECO:0000256" key="10">
    <source>
        <dbReference type="ARBA" id="ARBA00022842"/>
    </source>
</evidence>
<protein>
    <recommendedName>
        <fullName evidence="16">Potassium-transporting ATPase ATP-binding subunit</fullName>
        <ecNumber evidence="16">7.2.2.6</ecNumber>
    </recommendedName>
    <alternativeName>
        <fullName evidence="16">ATP phosphohydrolase [potassium-transporting] B chain</fullName>
    </alternativeName>
    <alternativeName>
        <fullName evidence="16">Potassium-binding and translocating subunit B</fullName>
    </alternativeName>
    <alternativeName>
        <fullName evidence="16">Potassium-translocating ATPase B chain</fullName>
    </alternativeName>
</protein>
<comment type="subcellular location">
    <subcellularLocation>
        <location evidence="1 16">Cell membrane</location>
        <topology evidence="1 16">Multi-pass membrane protein</topology>
    </subcellularLocation>
</comment>
<evidence type="ECO:0000256" key="12">
    <source>
        <dbReference type="ARBA" id="ARBA00022967"/>
    </source>
</evidence>
<dbReference type="InterPro" id="IPR008250">
    <property type="entry name" value="ATPase_P-typ_transduc_dom_A_sf"/>
</dbReference>
<gene>
    <name evidence="16 19" type="primary">kdpB</name>
    <name evidence="19" type="ORF">OHV25_31620</name>
</gene>
<dbReference type="Gene3D" id="2.70.150.10">
    <property type="entry name" value="Calcium-transporting ATPase, cytoplasmic transduction domain A"/>
    <property type="match status" value="1"/>
</dbReference>
<dbReference type="InterPro" id="IPR023214">
    <property type="entry name" value="HAD_sf"/>
</dbReference>
<feature type="transmembrane region" description="Helical" evidence="16">
    <location>
        <begin position="611"/>
        <end position="629"/>
    </location>
</feature>
<dbReference type="InterPro" id="IPR023298">
    <property type="entry name" value="ATPase_P-typ_TM_dom_sf"/>
</dbReference>
<feature type="domain" description="P-type ATPase A" evidence="18">
    <location>
        <begin position="128"/>
        <end position="230"/>
    </location>
</feature>
<dbReference type="InterPro" id="IPR059000">
    <property type="entry name" value="ATPase_P-type_domA"/>
</dbReference>
<dbReference type="InterPro" id="IPR036412">
    <property type="entry name" value="HAD-like_sf"/>
</dbReference>
<feature type="binding site" evidence="16">
    <location>
        <position position="418"/>
    </location>
    <ligand>
        <name>ATP</name>
        <dbReference type="ChEBI" id="CHEBI:30616"/>
    </ligand>
</feature>
<keyword evidence="3 16" id="KW-1003">Cell membrane</keyword>
<evidence type="ECO:0000256" key="4">
    <source>
        <dbReference type="ARBA" id="ARBA00022538"/>
    </source>
</evidence>
<evidence type="ECO:0000256" key="5">
    <source>
        <dbReference type="ARBA" id="ARBA00022553"/>
    </source>
</evidence>
<evidence type="ECO:0000256" key="1">
    <source>
        <dbReference type="ARBA" id="ARBA00004651"/>
    </source>
</evidence>
<feature type="binding site" evidence="16">
    <location>
        <position position="366"/>
    </location>
    <ligand>
        <name>ATP</name>
        <dbReference type="ChEBI" id="CHEBI:30616"/>
    </ligand>
</feature>
<keyword evidence="14 16" id="KW-0406">Ion transport</keyword>
<dbReference type="InterPro" id="IPR006391">
    <property type="entry name" value="P-type_ATPase_bsu_IA"/>
</dbReference>
<dbReference type="PANTHER" id="PTHR43743">
    <property type="entry name" value="POTASSIUM-TRANSPORTING ATPASE ATP-BINDING SUBUNIT"/>
    <property type="match status" value="1"/>
</dbReference>
<dbReference type="PANTHER" id="PTHR43743:SF1">
    <property type="entry name" value="POTASSIUM-TRANSPORTING ATPASE ATP-BINDING SUBUNIT"/>
    <property type="match status" value="1"/>
</dbReference>
<dbReference type="InterPro" id="IPR023299">
    <property type="entry name" value="ATPase_P-typ_cyto_dom_N"/>
</dbReference>
<evidence type="ECO:0000256" key="9">
    <source>
        <dbReference type="ARBA" id="ARBA00022840"/>
    </source>
</evidence>
<evidence type="ECO:0000256" key="6">
    <source>
        <dbReference type="ARBA" id="ARBA00022692"/>
    </source>
</evidence>
<dbReference type="GO" id="GO:0016887">
    <property type="term" value="F:ATP hydrolysis activity"/>
    <property type="evidence" value="ECO:0007669"/>
    <property type="project" value="InterPro"/>
</dbReference>
<name>A0AAU2H973_9ACTN</name>
<dbReference type="EC" id="7.2.2.6" evidence="16"/>
<feature type="active site" description="4-aspartylphosphate intermediate" evidence="16">
    <location>
        <position position="329"/>
    </location>
</feature>
<feature type="transmembrane region" description="Helical" evidence="16">
    <location>
        <begin position="65"/>
        <end position="83"/>
    </location>
</feature>
<feature type="binding site" evidence="16">
    <location>
        <position position="545"/>
    </location>
    <ligand>
        <name>Mg(2+)</name>
        <dbReference type="ChEBI" id="CHEBI:18420"/>
    </ligand>
</feature>
<evidence type="ECO:0000256" key="15">
    <source>
        <dbReference type="ARBA" id="ARBA00023136"/>
    </source>
</evidence>
<dbReference type="HAMAP" id="MF_00285">
    <property type="entry name" value="KdpB"/>
    <property type="match status" value="1"/>
</dbReference>
<keyword evidence="11 16" id="KW-0630">Potassium</keyword>
<dbReference type="SFLD" id="SFLDF00027">
    <property type="entry name" value="p-type_atpase"/>
    <property type="match status" value="1"/>
</dbReference>
<reference evidence="19" key="1">
    <citation type="submission" date="2022-10" db="EMBL/GenBank/DDBJ databases">
        <title>The complete genomes of actinobacterial strains from the NBC collection.</title>
        <authorList>
            <person name="Joergensen T.S."/>
            <person name="Alvarez Arevalo M."/>
            <person name="Sterndorff E.B."/>
            <person name="Faurdal D."/>
            <person name="Vuksanovic O."/>
            <person name="Mourched A.-S."/>
            <person name="Charusanti P."/>
            <person name="Shaw S."/>
            <person name="Blin K."/>
            <person name="Weber T."/>
        </authorList>
    </citation>
    <scope>NUCLEOTIDE SEQUENCE</scope>
    <source>
        <strain evidence="19">NBC_00060</strain>
    </source>
</reference>
<dbReference type="NCBIfam" id="TIGR01497">
    <property type="entry name" value="kdpB"/>
    <property type="match status" value="1"/>
</dbReference>